<evidence type="ECO:0000313" key="6">
    <source>
        <dbReference type="EMBL" id="TWF81941.1"/>
    </source>
</evidence>
<evidence type="ECO:0000256" key="4">
    <source>
        <dbReference type="PROSITE-ProRule" id="PRU00409"/>
    </source>
</evidence>
<dbReference type="GO" id="GO:0016874">
    <property type="term" value="F:ligase activity"/>
    <property type="evidence" value="ECO:0007669"/>
    <property type="project" value="UniProtKB-KW"/>
</dbReference>
<sequence>MNDQRSDEATIAVLGADEANFELLRRMPGHERQTFVPVLTDSEMQEGEVSIPDLLDRAVRTLDGRDEPVDAVIGFWDFPISTLVPLLAARYGLHGASLEAVVKCEHKYWSRLEQQQVIEEYPRFGLVDLDDPRLPDGLRYPVWLKPVKSYSSELAFHVADDRQFADAVAEIREGIGRLGRPFEWVLDQLDLPQAIAEVGGQACLAEEAMTGARAATEGYVHDGEVVVYGVLDSITYPERSSFLRHQYPSQLPEPVQKRLVEVSERVIAGVGLDWTTFSVEFFCDPESGDVCLLEINPRHSQSHAQLFADVDGIANHHAMVQLALGRDPELPRDKGPYGISAKWYHRRFSDGVLRRGPSPEEVARIEREIPGVRVTPVPREGQRLSELLGQDSYSFELTDVIVGARDEAELVAKYERAVGALTYEFD</sequence>
<reference evidence="6 7" key="1">
    <citation type="submission" date="2019-06" db="EMBL/GenBank/DDBJ databases">
        <title>Sequencing the genomes of 1000 actinobacteria strains.</title>
        <authorList>
            <person name="Klenk H.-P."/>
        </authorList>
    </citation>
    <scope>NUCLEOTIDE SEQUENCE [LARGE SCALE GENOMIC DNA]</scope>
    <source>
        <strain evidence="6 7">DSM 45671</strain>
    </source>
</reference>
<dbReference type="PANTHER" id="PTHR43585:SF2">
    <property type="entry name" value="ATP-GRASP ENZYME FSQD"/>
    <property type="match status" value="1"/>
</dbReference>
<dbReference type="GO" id="GO:0046872">
    <property type="term" value="F:metal ion binding"/>
    <property type="evidence" value="ECO:0007669"/>
    <property type="project" value="InterPro"/>
</dbReference>
<protein>
    <submittedName>
        <fullName evidence="6">ATP-grasp domain-containing protein</fullName>
    </submittedName>
</protein>
<dbReference type="SUPFAM" id="SSF56059">
    <property type="entry name" value="Glutathione synthetase ATP-binding domain-like"/>
    <property type="match status" value="1"/>
</dbReference>
<comment type="caution">
    <text evidence="6">The sequence shown here is derived from an EMBL/GenBank/DDBJ whole genome shotgun (WGS) entry which is preliminary data.</text>
</comment>
<dbReference type="PANTHER" id="PTHR43585">
    <property type="entry name" value="FUMIPYRROLE BIOSYNTHESIS PROTEIN C"/>
    <property type="match status" value="1"/>
</dbReference>
<dbReference type="AlphaFoldDB" id="A0A561T496"/>
<dbReference type="PROSITE" id="PS50975">
    <property type="entry name" value="ATP_GRASP"/>
    <property type="match status" value="1"/>
</dbReference>
<dbReference type="Proteomes" id="UP000321261">
    <property type="component" value="Unassembled WGS sequence"/>
</dbReference>
<keyword evidence="3 4" id="KW-0067">ATP-binding</keyword>
<dbReference type="GO" id="GO:0005524">
    <property type="term" value="F:ATP binding"/>
    <property type="evidence" value="ECO:0007669"/>
    <property type="project" value="UniProtKB-UniRule"/>
</dbReference>
<evidence type="ECO:0000256" key="3">
    <source>
        <dbReference type="ARBA" id="ARBA00022840"/>
    </source>
</evidence>
<evidence type="ECO:0000313" key="7">
    <source>
        <dbReference type="Proteomes" id="UP000321261"/>
    </source>
</evidence>
<dbReference type="InterPro" id="IPR052032">
    <property type="entry name" value="ATP-dep_AA_Ligase"/>
</dbReference>
<evidence type="ECO:0000256" key="2">
    <source>
        <dbReference type="ARBA" id="ARBA00022741"/>
    </source>
</evidence>
<feature type="domain" description="ATP-grasp" evidence="5">
    <location>
        <begin position="110"/>
        <end position="324"/>
    </location>
</feature>
<dbReference type="Gene3D" id="3.30.470.20">
    <property type="entry name" value="ATP-grasp fold, B domain"/>
    <property type="match status" value="1"/>
</dbReference>
<keyword evidence="2 4" id="KW-0547">Nucleotide-binding</keyword>
<keyword evidence="1" id="KW-0436">Ligase</keyword>
<accession>A0A561T496</accession>
<organism evidence="6 7">
    <name type="scientific">Pseudonocardia hierapolitana</name>
    <dbReference type="NCBI Taxonomy" id="1128676"/>
    <lineage>
        <taxon>Bacteria</taxon>
        <taxon>Bacillati</taxon>
        <taxon>Actinomycetota</taxon>
        <taxon>Actinomycetes</taxon>
        <taxon>Pseudonocardiales</taxon>
        <taxon>Pseudonocardiaceae</taxon>
        <taxon>Pseudonocardia</taxon>
    </lineage>
</organism>
<gene>
    <name evidence="6" type="ORF">FHX44_117886</name>
</gene>
<dbReference type="InterPro" id="IPR011761">
    <property type="entry name" value="ATP-grasp"/>
</dbReference>
<proteinExistence type="predicted"/>
<evidence type="ECO:0000259" key="5">
    <source>
        <dbReference type="PROSITE" id="PS50975"/>
    </source>
</evidence>
<dbReference type="Pfam" id="PF13535">
    <property type="entry name" value="ATP-grasp_4"/>
    <property type="match status" value="1"/>
</dbReference>
<evidence type="ECO:0000256" key="1">
    <source>
        <dbReference type="ARBA" id="ARBA00022598"/>
    </source>
</evidence>
<dbReference type="EMBL" id="VIWU01000001">
    <property type="protein sequence ID" value="TWF81941.1"/>
    <property type="molecule type" value="Genomic_DNA"/>
</dbReference>
<keyword evidence="7" id="KW-1185">Reference proteome</keyword>
<name>A0A561T496_9PSEU</name>